<feature type="transmembrane region" description="Helical" evidence="8">
    <location>
        <begin position="393"/>
        <end position="414"/>
    </location>
</feature>
<proteinExistence type="predicted"/>
<evidence type="ECO:0000256" key="1">
    <source>
        <dbReference type="ARBA" id="ARBA00004651"/>
    </source>
</evidence>
<evidence type="ECO:0000256" key="7">
    <source>
        <dbReference type="RuleBase" id="RU000320"/>
    </source>
</evidence>
<dbReference type="PRINTS" id="PR01437">
    <property type="entry name" value="NUOXDRDTASE4"/>
</dbReference>
<feature type="transmembrane region" description="Helical" evidence="8">
    <location>
        <begin position="227"/>
        <end position="244"/>
    </location>
</feature>
<dbReference type="GO" id="GO:0016491">
    <property type="term" value="F:oxidoreductase activity"/>
    <property type="evidence" value="ECO:0007669"/>
    <property type="project" value="UniProtKB-KW"/>
</dbReference>
<evidence type="ECO:0000256" key="3">
    <source>
        <dbReference type="ARBA" id="ARBA00022692"/>
    </source>
</evidence>
<dbReference type="InterPro" id="IPR052175">
    <property type="entry name" value="ComplexI-like_HydComp"/>
</dbReference>
<evidence type="ECO:0000256" key="6">
    <source>
        <dbReference type="ARBA" id="ARBA00023136"/>
    </source>
</evidence>
<evidence type="ECO:0000256" key="4">
    <source>
        <dbReference type="ARBA" id="ARBA00022989"/>
    </source>
</evidence>
<evidence type="ECO:0000256" key="2">
    <source>
        <dbReference type="ARBA" id="ARBA00022475"/>
    </source>
</evidence>
<feature type="transmembrane region" description="Helical" evidence="8">
    <location>
        <begin position="144"/>
        <end position="165"/>
    </location>
</feature>
<comment type="caution">
    <text evidence="10">The sequence shown here is derived from an EMBL/GenBank/DDBJ whole genome shotgun (WGS) entry which is preliminary data.</text>
</comment>
<keyword evidence="2" id="KW-1003">Cell membrane</keyword>
<evidence type="ECO:0000313" key="11">
    <source>
        <dbReference type="Proteomes" id="UP000241848"/>
    </source>
</evidence>
<comment type="subcellular location">
    <subcellularLocation>
        <location evidence="1">Cell membrane</location>
        <topology evidence="1">Multi-pass membrane protein</topology>
    </subcellularLocation>
    <subcellularLocation>
        <location evidence="7">Membrane</location>
        <topology evidence="7">Multi-pass membrane protein</topology>
    </subcellularLocation>
</comment>
<feature type="transmembrane region" description="Helical" evidence="8">
    <location>
        <begin position="49"/>
        <end position="70"/>
    </location>
</feature>
<dbReference type="GO" id="GO:0005886">
    <property type="term" value="C:plasma membrane"/>
    <property type="evidence" value="ECO:0007669"/>
    <property type="project" value="UniProtKB-SubCell"/>
</dbReference>
<protein>
    <recommendedName>
        <fullName evidence="9">NADH:quinone oxidoreductase/Mrp antiporter transmembrane domain-containing protein</fullName>
    </recommendedName>
</protein>
<dbReference type="InterPro" id="IPR001750">
    <property type="entry name" value="ND/Mrp_TM"/>
</dbReference>
<feature type="transmembrane region" description="Helical" evidence="8">
    <location>
        <begin position="24"/>
        <end position="43"/>
    </location>
</feature>
<gene>
    <name evidence="10" type="ORF">C7B45_08390</name>
</gene>
<dbReference type="InterPro" id="IPR003918">
    <property type="entry name" value="NADH_UbQ_OxRdtase"/>
</dbReference>
<keyword evidence="5" id="KW-0560">Oxidoreductase</keyword>
<name>A0A2T2WIG1_9FIRM</name>
<evidence type="ECO:0000256" key="5">
    <source>
        <dbReference type="ARBA" id="ARBA00023002"/>
    </source>
</evidence>
<feature type="domain" description="NADH:quinone oxidoreductase/Mrp antiporter transmembrane" evidence="9">
    <location>
        <begin position="108"/>
        <end position="404"/>
    </location>
</feature>
<reference evidence="10 11" key="1">
    <citation type="journal article" date="2014" name="BMC Genomics">
        <title>Comparison of environmental and isolate Sulfobacillus genomes reveals diverse carbon, sulfur, nitrogen, and hydrogen metabolisms.</title>
        <authorList>
            <person name="Justice N.B."/>
            <person name="Norman A."/>
            <person name="Brown C.T."/>
            <person name="Singh A."/>
            <person name="Thomas B.C."/>
            <person name="Banfield J.F."/>
        </authorList>
    </citation>
    <scope>NUCLEOTIDE SEQUENCE [LARGE SCALE GENOMIC DNA]</scope>
    <source>
        <strain evidence="10">AMDSBA3</strain>
    </source>
</reference>
<dbReference type="GO" id="GO:0008137">
    <property type="term" value="F:NADH dehydrogenase (ubiquinone) activity"/>
    <property type="evidence" value="ECO:0007669"/>
    <property type="project" value="InterPro"/>
</dbReference>
<accession>A0A2T2WIG1</accession>
<keyword evidence="4 8" id="KW-1133">Transmembrane helix</keyword>
<feature type="transmembrane region" description="Helical" evidence="8">
    <location>
        <begin position="360"/>
        <end position="381"/>
    </location>
</feature>
<keyword evidence="6 8" id="KW-0472">Membrane</keyword>
<feature type="transmembrane region" description="Helical" evidence="8">
    <location>
        <begin position="185"/>
        <end position="206"/>
    </location>
</feature>
<dbReference type="EMBL" id="PXYV01000023">
    <property type="protein sequence ID" value="PSR22010.1"/>
    <property type="molecule type" value="Genomic_DNA"/>
</dbReference>
<evidence type="ECO:0000256" key="8">
    <source>
        <dbReference type="SAM" id="Phobius"/>
    </source>
</evidence>
<dbReference type="AlphaFoldDB" id="A0A2T2WIG1"/>
<dbReference type="PANTHER" id="PTHR42682:SF5">
    <property type="entry name" value="HYDROGENASE-4 COMPONENT F"/>
    <property type="match status" value="1"/>
</dbReference>
<feature type="transmembrane region" description="Helical" evidence="8">
    <location>
        <begin position="91"/>
        <end position="108"/>
    </location>
</feature>
<evidence type="ECO:0000259" key="9">
    <source>
        <dbReference type="Pfam" id="PF00361"/>
    </source>
</evidence>
<dbReference type="PANTHER" id="PTHR42682">
    <property type="entry name" value="HYDROGENASE-4 COMPONENT F"/>
    <property type="match status" value="1"/>
</dbReference>
<evidence type="ECO:0000313" key="10">
    <source>
        <dbReference type="EMBL" id="PSR22010.1"/>
    </source>
</evidence>
<keyword evidence="3 7" id="KW-0812">Transmembrane</keyword>
<dbReference type="Pfam" id="PF00361">
    <property type="entry name" value="Proton_antipo_M"/>
    <property type="match status" value="1"/>
</dbReference>
<organism evidence="10 11">
    <name type="scientific">Sulfobacillus acidophilus</name>
    <dbReference type="NCBI Taxonomy" id="53633"/>
    <lineage>
        <taxon>Bacteria</taxon>
        <taxon>Bacillati</taxon>
        <taxon>Bacillota</taxon>
        <taxon>Clostridia</taxon>
        <taxon>Eubacteriales</taxon>
        <taxon>Clostridiales Family XVII. Incertae Sedis</taxon>
        <taxon>Sulfobacillus</taxon>
    </lineage>
</organism>
<dbReference type="Proteomes" id="UP000241848">
    <property type="component" value="Unassembled WGS sequence"/>
</dbReference>
<feature type="transmembrane region" description="Helical" evidence="8">
    <location>
        <begin position="264"/>
        <end position="282"/>
    </location>
</feature>
<dbReference type="GO" id="GO:0042773">
    <property type="term" value="P:ATP synthesis coupled electron transport"/>
    <property type="evidence" value="ECO:0007669"/>
    <property type="project" value="InterPro"/>
</dbReference>
<sequence>MAESFMLSGPVLVFFAYLSGRRRLTAIGWSYAVAIWVSLWAIASLVRVWPTLATGHITPIIIAITNVIAASSAWDSRLWLREHPHVQPYRYYLWWSLFWASLIGIAGAHNLGLAWLMVEFSTLTSGALIIEVGDRQALEAAWKYILIASVGLILGLIGIVFLYASLKYQNIGWSTLNYTNLHANFYRIAPIVRTVATLFVVCGFGTKAGLVPFHTWLPDAHSKAPSPVSGLLSGVLLGLALFTVRRFVAAVPTARGVWMSGDHLLTAFGTLSVVVGSLALFVQRDIKRLLAYSSVEQIGLIAIALGIGTPASVTVALLQFALHGVIKSGLFYGAGHLSIQYQTNRLNKITGLLTRSPGLAIAWALGVLALAGLPPLGLAYSEWLIFRQLWQHHAYLVVAVAALSLTLTFAALTYHLIRTLWQDIDADPAAAEFGQEVG</sequence>